<accession>A0A090WIJ7</accession>
<name>A0A090WIJ7_NONUL</name>
<dbReference type="EMBL" id="BBNT01000007">
    <property type="protein sequence ID" value="GAL75993.1"/>
    <property type="molecule type" value="Genomic_DNA"/>
</dbReference>
<dbReference type="PROSITE" id="PS51352">
    <property type="entry name" value="THIOREDOXIN_2"/>
    <property type="match status" value="1"/>
</dbReference>
<evidence type="ECO:0000259" key="3">
    <source>
        <dbReference type="PROSITE" id="PS51352"/>
    </source>
</evidence>
<gene>
    <name evidence="4" type="ORF">JCM19275_217</name>
</gene>
<keyword evidence="4" id="KW-0413">Isomerase</keyword>
<evidence type="ECO:0000256" key="1">
    <source>
        <dbReference type="ARBA" id="ARBA00022729"/>
    </source>
</evidence>
<dbReference type="CDD" id="cd02947">
    <property type="entry name" value="TRX_family"/>
    <property type="match status" value="1"/>
</dbReference>
<dbReference type="Gene3D" id="3.40.30.10">
    <property type="entry name" value="Glutaredoxin"/>
    <property type="match status" value="1"/>
</dbReference>
<dbReference type="PANTHER" id="PTHR15337:SF11">
    <property type="entry name" value="THIOREDOXIN DOMAIN-CONTAINING PROTEIN"/>
    <property type="match status" value="1"/>
</dbReference>
<keyword evidence="1 2" id="KW-0732">Signal</keyword>
<evidence type="ECO:0000313" key="5">
    <source>
        <dbReference type="Proteomes" id="UP000029647"/>
    </source>
</evidence>
<evidence type="ECO:0000256" key="2">
    <source>
        <dbReference type="SAM" id="SignalP"/>
    </source>
</evidence>
<dbReference type="Proteomes" id="UP000029647">
    <property type="component" value="Unassembled WGS sequence"/>
</dbReference>
<feature type="domain" description="Thioredoxin" evidence="3">
    <location>
        <begin position="11"/>
        <end position="164"/>
    </location>
</feature>
<evidence type="ECO:0000313" key="4">
    <source>
        <dbReference type="EMBL" id="GAL75993.1"/>
    </source>
</evidence>
<dbReference type="InterPro" id="IPR013766">
    <property type="entry name" value="Thioredoxin_domain"/>
</dbReference>
<dbReference type="AlphaFoldDB" id="A0A090WIJ7"/>
<feature type="signal peptide" evidence="2">
    <location>
        <begin position="1"/>
        <end position="18"/>
    </location>
</feature>
<feature type="chain" id="PRO_5001866325" evidence="2">
    <location>
        <begin position="19"/>
        <end position="165"/>
    </location>
</feature>
<dbReference type="PANTHER" id="PTHR15337">
    <property type="entry name" value="ANTERIOR GRADIENT PROTEIN-RELATED"/>
    <property type="match status" value="1"/>
</dbReference>
<comment type="caution">
    <text evidence="4">The sequence shown here is derived from an EMBL/GenBank/DDBJ whole genome shotgun (WGS) entry which is preliminary data.</text>
</comment>
<dbReference type="InterPro" id="IPR051099">
    <property type="entry name" value="AGR/TXD"/>
</dbReference>
<sequence length="165" mass="19691">MKMYSFLLILLFTGLVNAQESFEENVQDVESIEEVEINWFTDFKTAKAAAKKQKKPMLVYFTGSDWCKPCVKLKKDFFNTPPQFAEASEDYIVVMLDIPYRDDIISLEQKKINKEMQKKLRVNKFPTLLALDHNGRERNRMERYSFPDPQYYWEFMNNNERLFGL</sequence>
<reference evidence="4 5" key="1">
    <citation type="journal article" date="2014" name="Genome Announc.">
        <title>Draft Genome Sequences of Marine Flavobacterium Nonlabens Strains NR17, NR24, NR27, NR32, NR33, and Ara13.</title>
        <authorList>
            <person name="Nakanishi M."/>
            <person name="Meirelles P."/>
            <person name="Suzuki R."/>
            <person name="Takatani N."/>
            <person name="Mino S."/>
            <person name="Suda W."/>
            <person name="Oshima K."/>
            <person name="Hattori M."/>
            <person name="Ohkuma M."/>
            <person name="Hosokawa M."/>
            <person name="Miyashita K."/>
            <person name="Thompson F.L."/>
            <person name="Niwa A."/>
            <person name="Sawabe T."/>
            <person name="Sawabe T."/>
        </authorList>
    </citation>
    <scope>NUCLEOTIDE SEQUENCE [LARGE SCALE GENOMIC DNA]</scope>
    <source>
        <strain evidence="5">JCM19275</strain>
    </source>
</reference>
<organism evidence="4 5">
    <name type="scientific">Nonlabens ulvanivorans</name>
    <name type="common">Persicivirga ulvanivorans</name>
    <dbReference type="NCBI Taxonomy" id="906888"/>
    <lineage>
        <taxon>Bacteria</taxon>
        <taxon>Pseudomonadati</taxon>
        <taxon>Bacteroidota</taxon>
        <taxon>Flavobacteriia</taxon>
        <taxon>Flavobacteriales</taxon>
        <taxon>Flavobacteriaceae</taxon>
        <taxon>Nonlabens</taxon>
    </lineage>
</organism>
<proteinExistence type="predicted"/>
<protein>
    <submittedName>
        <fullName evidence="4">Thioredoxin disulfide isomerase</fullName>
    </submittedName>
</protein>
<dbReference type="Pfam" id="PF13899">
    <property type="entry name" value="Thioredoxin_7"/>
    <property type="match status" value="1"/>
</dbReference>
<dbReference type="SUPFAM" id="SSF52833">
    <property type="entry name" value="Thioredoxin-like"/>
    <property type="match status" value="1"/>
</dbReference>
<dbReference type="GO" id="GO:0016853">
    <property type="term" value="F:isomerase activity"/>
    <property type="evidence" value="ECO:0007669"/>
    <property type="project" value="UniProtKB-KW"/>
</dbReference>
<dbReference type="InterPro" id="IPR036249">
    <property type="entry name" value="Thioredoxin-like_sf"/>
</dbReference>